<name>A0A6G7K845_9LACT</name>
<comment type="similarity">
    <text evidence="2">Belongs to the peptidase A24 family.</text>
</comment>
<dbReference type="Pfam" id="PF01478">
    <property type="entry name" value="Peptidase_A24"/>
    <property type="match status" value="1"/>
</dbReference>
<keyword evidence="5 7" id="KW-1133">Transmembrane helix</keyword>
<dbReference type="Pfam" id="PF06750">
    <property type="entry name" value="A24_N_bact"/>
    <property type="match status" value="1"/>
</dbReference>
<dbReference type="GO" id="GO:0005886">
    <property type="term" value="C:plasma membrane"/>
    <property type="evidence" value="ECO:0007669"/>
    <property type="project" value="UniProtKB-SubCell"/>
</dbReference>
<evidence type="ECO:0000259" key="8">
    <source>
        <dbReference type="Pfam" id="PF01478"/>
    </source>
</evidence>
<organism evidence="10 11">
    <name type="scientific">Jeotgalibaca arthritidis</name>
    <dbReference type="NCBI Taxonomy" id="1868794"/>
    <lineage>
        <taxon>Bacteria</taxon>
        <taxon>Bacillati</taxon>
        <taxon>Bacillota</taxon>
        <taxon>Bacilli</taxon>
        <taxon>Lactobacillales</taxon>
        <taxon>Carnobacteriaceae</taxon>
        <taxon>Jeotgalibaca</taxon>
    </lineage>
</organism>
<dbReference type="AlphaFoldDB" id="A0A6G7K845"/>
<feature type="transmembrane region" description="Helical" evidence="7">
    <location>
        <begin position="220"/>
        <end position="243"/>
    </location>
</feature>
<comment type="subcellular location">
    <subcellularLocation>
        <location evidence="1">Cell membrane</location>
        <topology evidence="1">Multi-pass membrane protein</topology>
    </subcellularLocation>
</comment>
<dbReference type="EMBL" id="CP049740">
    <property type="protein sequence ID" value="QII81434.1"/>
    <property type="molecule type" value="Genomic_DNA"/>
</dbReference>
<evidence type="ECO:0000256" key="7">
    <source>
        <dbReference type="SAM" id="Phobius"/>
    </source>
</evidence>
<dbReference type="InterPro" id="IPR050882">
    <property type="entry name" value="Prepilin_peptidase/N-MTase"/>
</dbReference>
<feature type="transmembrane region" description="Helical" evidence="7">
    <location>
        <begin position="98"/>
        <end position="116"/>
    </location>
</feature>
<feature type="transmembrane region" description="Helical" evidence="7">
    <location>
        <begin position="146"/>
        <end position="163"/>
    </location>
</feature>
<dbReference type="GO" id="GO:0006465">
    <property type="term" value="P:signal peptide processing"/>
    <property type="evidence" value="ECO:0007669"/>
    <property type="project" value="TreeGrafter"/>
</dbReference>
<keyword evidence="4 7" id="KW-0812">Transmembrane</keyword>
<evidence type="ECO:0000313" key="11">
    <source>
        <dbReference type="Proteomes" id="UP000501451"/>
    </source>
</evidence>
<feature type="domain" description="Prepilin type IV endopeptidase peptidase" evidence="8">
    <location>
        <begin position="104"/>
        <end position="202"/>
    </location>
</feature>
<dbReference type="InterPro" id="IPR000045">
    <property type="entry name" value="Prepilin_IV_endopep_pep"/>
</dbReference>
<dbReference type="KEGG" id="jar:G7057_02370"/>
<accession>A0A6G7K845</accession>
<dbReference type="Proteomes" id="UP000501451">
    <property type="component" value="Chromosome"/>
</dbReference>
<sequence>MHDLTILIVFIYGLVFGSFFNVVGLRLPQDNLFSKDRSYCDNCQRTLTWTELIPVFSFLVQAGKCRKCKQPISWLYPIMELATGLLAAYSFIRFGWSKALILGFVLISLLIPVTVADLSYRKIPNKLLLFFTPLFIILKINQLVPSLIGAALAFFLLFLIIVLSKGGMGAGDLKLLTLLGFIFEPIPFLLLFFLATLYGVVGGLITMTINKTGRQTAIPFGPYISLAAMTVYFYGPAIIRWYLSLIG</sequence>
<keyword evidence="6 7" id="KW-0472">Membrane</keyword>
<feature type="transmembrane region" description="Helical" evidence="7">
    <location>
        <begin position="6"/>
        <end position="27"/>
    </location>
</feature>
<evidence type="ECO:0000256" key="4">
    <source>
        <dbReference type="ARBA" id="ARBA00022692"/>
    </source>
</evidence>
<dbReference type="PANTHER" id="PTHR30487:SF0">
    <property type="entry name" value="PREPILIN LEADER PEPTIDASE_N-METHYLTRANSFERASE-RELATED"/>
    <property type="match status" value="1"/>
</dbReference>
<evidence type="ECO:0000313" key="10">
    <source>
        <dbReference type="EMBL" id="QII81434.1"/>
    </source>
</evidence>
<dbReference type="Gene3D" id="1.20.120.1220">
    <property type="match status" value="1"/>
</dbReference>
<dbReference type="InterPro" id="IPR010627">
    <property type="entry name" value="Prepilin_pept_A24_N"/>
</dbReference>
<evidence type="ECO:0000256" key="2">
    <source>
        <dbReference type="ARBA" id="ARBA00005801"/>
    </source>
</evidence>
<evidence type="ECO:0000256" key="6">
    <source>
        <dbReference type="ARBA" id="ARBA00023136"/>
    </source>
</evidence>
<dbReference type="RefSeq" id="WP_166161058.1">
    <property type="nucleotide sequence ID" value="NZ_CP049740.1"/>
</dbReference>
<gene>
    <name evidence="10" type="ORF">G7057_02370</name>
</gene>
<feature type="transmembrane region" description="Helical" evidence="7">
    <location>
        <begin position="74"/>
        <end position="92"/>
    </location>
</feature>
<protein>
    <submittedName>
        <fullName evidence="10">Prepilin peptidase</fullName>
    </submittedName>
</protein>
<evidence type="ECO:0000256" key="5">
    <source>
        <dbReference type="ARBA" id="ARBA00022989"/>
    </source>
</evidence>
<reference evidence="10 11" key="1">
    <citation type="journal article" date="2017" name="Int. J. Syst. Evol. Microbiol.">
        <title>Jeotgalibaca porci sp. nov. and Jeotgalibaca arthritidis sp. nov., isolated from pigs, and emended description of the genus Jeotgalibaca.</title>
        <authorList>
            <person name="Zamora L."/>
            <person name="Perez-Sancho M."/>
            <person name="Dominguez L."/>
            <person name="Fernandez-Garayzabal J.F."/>
            <person name="Vela A.I."/>
        </authorList>
    </citation>
    <scope>NUCLEOTIDE SEQUENCE [LARGE SCALE GENOMIC DNA]</scope>
    <source>
        <strain evidence="10 11">CECT 9157</strain>
    </source>
</reference>
<evidence type="ECO:0000259" key="9">
    <source>
        <dbReference type="Pfam" id="PF06750"/>
    </source>
</evidence>
<feature type="domain" description="Prepilin peptidase A24 N-terminal" evidence="9">
    <location>
        <begin position="11"/>
        <end position="94"/>
    </location>
</feature>
<evidence type="ECO:0000256" key="1">
    <source>
        <dbReference type="ARBA" id="ARBA00004651"/>
    </source>
</evidence>
<dbReference type="GO" id="GO:0004190">
    <property type="term" value="F:aspartic-type endopeptidase activity"/>
    <property type="evidence" value="ECO:0007669"/>
    <property type="project" value="InterPro"/>
</dbReference>
<feature type="transmembrane region" description="Helical" evidence="7">
    <location>
        <begin position="175"/>
        <end position="200"/>
    </location>
</feature>
<dbReference type="PANTHER" id="PTHR30487">
    <property type="entry name" value="TYPE 4 PREPILIN-LIKE PROTEINS LEADER PEPTIDE-PROCESSING ENZYME"/>
    <property type="match status" value="1"/>
</dbReference>
<keyword evidence="3" id="KW-1003">Cell membrane</keyword>
<proteinExistence type="inferred from homology"/>
<keyword evidence="11" id="KW-1185">Reference proteome</keyword>
<evidence type="ECO:0000256" key="3">
    <source>
        <dbReference type="ARBA" id="ARBA00022475"/>
    </source>
</evidence>